<accession>A0A8J5QI32</accession>
<dbReference type="PANTHER" id="PTHR43798">
    <property type="entry name" value="MONOACYLGLYCEROL LIPASE"/>
    <property type="match status" value="1"/>
</dbReference>
<dbReference type="OrthoDB" id="408373at2759"/>
<protein>
    <recommendedName>
        <fullName evidence="1">AB hydrolase-1 domain-containing protein</fullName>
    </recommendedName>
</protein>
<keyword evidence="3" id="KW-1185">Reference proteome</keyword>
<dbReference type="GO" id="GO:0047372">
    <property type="term" value="F:monoacylglycerol lipase activity"/>
    <property type="evidence" value="ECO:0007669"/>
    <property type="project" value="TreeGrafter"/>
</dbReference>
<dbReference type="GeneID" id="73472034"/>
<dbReference type="EMBL" id="JAGSYN010000223">
    <property type="protein sequence ID" value="KAG7661238.1"/>
    <property type="molecule type" value="Genomic_DNA"/>
</dbReference>
<dbReference type="Pfam" id="PF00561">
    <property type="entry name" value="Abhydrolase_1"/>
    <property type="match status" value="1"/>
</dbReference>
<dbReference type="Proteomes" id="UP000694255">
    <property type="component" value="Unassembled WGS sequence"/>
</dbReference>
<organism evidence="2 3">
    <name type="scientific">[Candida] subhashii</name>
    <dbReference type="NCBI Taxonomy" id="561895"/>
    <lineage>
        <taxon>Eukaryota</taxon>
        <taxon>Fungi</taxon>
        <taxon>Dikarya</taxon>
        <taxon>Ascomycota</taxon>
        <taxon>Saccharomycotina</taxon>
        <taxon>Pichiomycetes</taxon>
        <taxon>Debaryomycetaceae</taxon>
        <taxon>Spathaspora</taxon>
    </lineage>
</organism>
<dbReference type="GO" id="GO:0016020">
    <property type="term" value="C:membrane"/>
    <property type="evidence" value="ECO:0007669"/>
    <property type="project" value="TreeGrafter"/>
</dbReference>
<gene>
    <name evidence="2" type="ORF">J8A68_005234</name>
</gene>
<sequence length="313" mass="36215">MLLKQHQIKLKNGKRTFTTLSNLTESDVYTNVNKWSRLIILLHGFPDINTTFNPIWSDLDKSFGEEQVLLLAPKLRGYEKSSQGPESEYKLTDIAEDVRVWIETLNPDGKYPVHLLGHDWGAIIAYQTANLFPDLITSMVTLAIPYMADTNAWEFLWNCPEQFYLSSYFLTMQSSIIYLPKLIDKNCKYLGKLWRYWSPTYDFTNDEIQEIGNTFMEEGVADAATSYYRHILKPSTLLKSRWQVDFDKVPTLIMTGDEDGCMSLRLSQSEAAKLKGRTQVEFKILPNSGHFLQRESPEQVARLATEFFEKYRG</sequence>
<name>A0A8J5QI32_9ASCO</name>
<reference evidence="2 3" key="1">
    <citation type="journal article" date="2021" name="DNA Res.">
        <title>Genome analysis of Candida subhashii reveals its hybrid nature and dual mitochondrial genome conformations.</title>
        <authorList>
            <person name="Mixao V."/>
            <person name="Hegedusova E."/>
            <person name="Saus E."/>
            <person name="Pryszcz L.P."/>
            <person name="Cillingova A."/>
            <person name="Nosek J."/>
            <person name="Gabaldon T."/>
        </authorList>
    </citation>
    <scope>NUCLEOTIDE SEQUENCE [LARGE SCALE GENOMIC DNA]</scope>
    <source>
        <strain evidence="2 3">CBS 10753</strain>
    </source>
</reference>
<dbReference type="InterPro" id="IPR050266">
    <property type="entry name" value="AB_hydrolase_sf"/>
</dbReference>
<feature type="domain" description="AB hydrolase-1" evidence="1">
    <location>
        <begin position="38"/>
        <end position="295"/>
    </location>
</feature>
<proteinExistence type="predicted"/>
<evidence type="ECO:0000313" key="3">
    <source>
        <dbReference type="Proteomes" id="UP000694255"/>
    </source>
</evidence>
<dbReference type="AlphaFoldDB" id="A0A8J5QI32"/>
<evidence type="ECO:0000259" key="1">
    <source>
        <dbReference type="Pfam" id="PF00561"/>
    </source>
</evidence>
<dbReference type="RefSeq" id="XP_049261471.1">
    <property type="nucleotide sequence ID" value="XM_049409278.1"/>
</dbReference>
<dbReference type="InterPro" id="IPR000073">
    <property type="entry name" value="AB_hydrolase_1"/>
</dbReference>
<comment type="caution">
    <text evidence="2">The sequence shown here is derived from an EMBL/GenBank/DDBJ whole genome shotgun (WGS) entry which is preliminary data.</text>
</comment>
<dbReference type="GO" id="GO:0046464">
    <property type="term" value="P:acylglycerol catabolic process"/>
    <property type="evidence" value="ECO:0007669"/>
    <property type="project" value="TreeGrafter"/>
</dbReference>
<dbReference type="PANTHER" id="PTHR43798:SF33">
    <property type="entry name" value="HYDROLASE, PUTATIVE (AFU_ORTHOLOGUE AFUA_2G14860)-RELATED"/>
    <property type="match status" value="1"/>
</dbReference>
<evidence type="ECO:0000313" key="2">
    <source>
        <dbReference type="EMBL" id="KAG7661238.1"/>
    </source>
</evidence>